<organism evidence="2 3">
    <name type="scientific">Petrolisthes cinctipes</name>
    <name type="common">Flat porcelain crab</name>
    <dbReference type="NCBI Taxonomy" id="88211"/>
    <lineage>
        <taxon>Eukaryota</taxon>
        <taxon>Metazoa</taxon>
        <taxon>Ecdysozoa</taxon>
        <taxon>Arthropoda</taxon>
        <taxon>Crustacea</taxon>
        <taxon>Multicrustacea</taxon>
        <taxon>Malacostraca</taxon>
        <taxon>Eumalacostraca</taxon>
        <taxon>Eucarida</taxon>
        <taxon>Decapoda</taxon>
        <taxon>Pleocyemata</taxon>
        <taxon>Anomura</taxon>
        <taxon>Galatheoidea</taxon>
        <taxon>Porcellanidae</taxon>
        <taxon>Petrolisthes</taxon>
    </lineage>
</organism>
<dbReference type="EMBL" id="JAWQEG010007180">
    <property type="protein sequence ID" value="KAK3852932.1"/>
    <property type="molecule type" value="Genomic_DNA"/>
</dbReference>
<proteinExistence type="predicted"/>
<dbReference type="AlphaFoldDB" id="A0AAE1BMQ1"/>
<comment type="caution">
    <text evidence="2">The sequence shown here is derived from an EMBL/GenBank/DDBJ whole genome shotgun (WGS) entry which is preliminary data.</text>
</comment>
<dbReference type="Proteomes" id="UP001286313">
    <property type="component" value="Unassembled WGS sequence"/>
</dbReference>
<feature type="region of interest" description="Disordered" evidence="1">
    <location>
        <begin position="51"/>
        <end position="71"/>
    </location>
</feature>
<evidence type="ECO:0000313" key="3">
    <source>
        <dbReference type="Proteomes" id="UP001286313"/>
    </source>
</evidence>
<accession>A0AAE1BMQ1</accession>
<sequence length="99" mass="10553">MYNAKGTGERLSCRGRVHSRLEHGTPTTLPLPYHFSGSLFPRGERIASLGNPHVAGLTLPPHHATQPQGPRQLLTKLPAAAAKAVSPRGRVAVTKCSVD</sequence>
<keyword evidence="3" id="KW-1185">Reference proteome</keyword>
<gene>
    <name evidence="2" type="ORF">Pcinc_040496</name>
</gene>
<reference evidence="2" key="1">
    <citation type="submission" date="2023-10" db="EMBL/GenBank/DDBJ databases">
        <title>Genome assemblies of two species of porcelain crab, Petrolisthes cinctipes and Petrolisthes manimaculis (Anomura: Porcellanidae).</title>
        <authorList>
            <person name="Angst P."/>
        </authorList>
    </citation>
    <scope>NUCLEOTIDE SEQUENCE</scope>
    <source>
        <strain evidence="2">PB745_01</strain>
        <tissue evidence="2">Gill</tissue>
    </source>
</reference>
<evidence type="ECO:0000313" key="2">
    <source>
        <dbReference type="EMBL" id="KAK3852932.1"/>
    </source>
</evidence>
<evidence type="ECO:0000256" key="1">
    <source>
        <dbReference type="SAM" id="MobiDB-lite"/>
    </source>
</evidence>
<name>A0AAE1BMQ1_PETCI</name>
<protein>
    <submittedName>
        <fullName evidence="2">Uncharacterized protein</fullName>
    </submittedName>
</protein>